<proteinExistence type="predicted"/>
<dbReference type="EMBL" id="JAAOIV010000010">
    <property type="protein sequence ID" value="NHN56860.1"/>
    <property type="molecule type" value="Genomic_DNA"/>
</dbReference>
<keyword evidence="5" id="KW-1185">Reference proteome</keyword>
<evidence type="ECO:0000313" key="5">
    <source>
        <dbReference type="Proteomes" id="UP000744769"/>
    </source>
</evidence>
<reference evidence="4" key="1">
    <citation type="submission" date="2020-03" db="EMBL/GenBank/DDBJ databases">
        <title>Draft sequencing of Calidifontibacter sp. DB0510.</title>
        <authorList>
            <person name="Kim D.-U."/>
        </authorList>
    </citation>
    <scope>NUCLEOTIDE SEQUENCE</scope>
    <source>
        <strain evidence="4">DB0510</strain>
    </source>
</reference>
<dbReference type="Gene3D" id="3.60.15.10">
    <property type="entry name" value="Ribonuclease Z/Hydroxyacylglutathione hydrolase-like"/>
    <property type="match status" value="1"/>
</dbReference>
<dbReference type="GO" id="GO:0003723">
    <property type="term" value="F:RNA binding"/>
    <property type="evidence" value="ECO:0007669"/>
    <property type="project" value="UniProtKB-KW"/>
</dbReference>
<dbReference type="SUPFAM" id="SSF56281">
    <property type="entry name" value="Metallo-hydrolase/oxidoreductase"/>
    <property type="match status" value="1"/>
</dbReference>
<keyword evidence="1" id="KW-0378">Hydrolase</keyword>
<evidence type="ECO:0000256" key="2">
    <source>
        <dbReference type="ARBA" id="ARBA00022884"/>
    </source>
</evidence>
<dbReference type="AlphaFoldDB" id="A0A967B402"/>
<evidence type="ECO:0000259" key="3">
    <source>
        <dbReference type="Pfam" id="PF12706"/>
    </source>
</evidence>
<dbReference type="PANTHER" id="PTHR43694">
    <property type="entry name" value="RIBONUCLEASE J"/>
    <property type="match status" value="1"/>
</dbReference>
<comment type="caution">
    <text evidence="4">The sequence shown here is derived from an EMBL/GenBank/DDBJ whole genome shotgun (WGS) entry which is preliminary data.</text>
</comment>
<sequence length="470" mass="52286">MTSTRITLHGGIGTVGGVVAEIVHGTDRVICEIGTGYTPDLDVYDGVVERRHAAWMKDARLTGAAPAVPDLYPPREGRHNTAVLVSHLHLDHMSAMGFVDNTVPVYISEPALRIERALQDIGQGVHPHHTAYRVFEPEERIRVGAIEVLPIRTSTGAYQDFSFVISAPDCTIHYTGDLSLHSSEPELTWDEMKRVSAMDVDLQLIDVTSLMDDTLRMVYGTTEVEIASSPELPDGMLSSEQAFDAYRQVLPAHRGAAVVNFYEREADQIEQFDALARSCGRRLVLEPETGYLMWRFTGRAPVVAVPDFARYLDENRPAWMRELLDAAEVVDWADIVANPTAYLAQVSYRNSAQLFDLIDADGLYVHADGVPIGAFDPAFANLRRIVDLAGFRYFATFQQNFFGHGYPNQVRYYAEQIGADVIWPVHSKNPERFSVSGESVVMVPELGVPYRVTREAGRTRLVADETKGQS</sequence>
<accession>A0A967B402</accession>
<dbReference type="PANTHER" id="PTHR43694:SF1">
    <property type="entry name" value="RIBONUCLEASE J"/>
    <property type="match status" value="1"/>
</dbReference>
<dbReference type="GO" id="GO:0004527">
    <property type="term" value="F:exonuclease activity"/>
    <property type="evidence" value="ECO:0007669"/>
    <property type="project" value="UniProtKB-KW"/>
</dbReference>
<dbReference type="Gene3D" id="3.40.50.10710">
    <property type="entry name" value="Metallo-hydrolase/oxidoreductase"/>
    <property type="match status" value="1"/>
</dbReference>
<dbReference type="Pfam" id="PF12706">
    <property type="entry name" value="Lactamase_B_2"/>
    <property type="match status" value="1"/>
</dbReference>
<evidence type="ECO:0000313" key="4">
    <source>
        <dbReference type="EMBL" id="NHN56860.1"/>
    </source>
</evidence>
<feature type="domain" description="Metallo-beta-lactamase" evidence="3">
    <location>
        <begin position="65"/>
        <end position="245"/>
    </location>
</feature>
<evidence type="ECO:0000256" key="1">
    <source>
        <dbReference type="ARBA" id="ARBA00022839"/>
    </source>
</evidence>
<keyword evidence="2" id="KW-0694">RNA-binding</keyword>
<protein>
    <recommendedName>
        <fullName evidence="3">Metallo-beta-lactamase domain-containing protein</fullName>
    </recommendedName>
</protein>
<dbReference type="InterPro" id="IPR036866">
    <property type="entry name" value="RibonucZ/Hydroxyglut_hydro"/>
</dbReference>
<dbReference type="InterPro" id="IPR042173">
    <property type="entry name" value="RNase_J_2"/>
</dbReference>
<keyword evidence="1" id="KW-0540">Nuclease</keyword>
<organism evidence="4 5">
    <name type="scientific">Metallococcus carri</name>
    <dbReference type="NCBI Taxonomy" id="1656884"/>
    <lineage>
        <taxon>Bacteria</taxon>
        <taxon>Bacillati</taxon>
        <taxon>Actinomycetota</taxon>
        <taxon>Actinomycetes</taxon>
        <taxon>Micrococcales</taxon>
        <taxon>Dermacoccaceae</taxon>
        <taxon>Metallococcus</taxon>
    </lineage>
</organism>
<dbReference type="InterPro" id="IPR001279">
    <property type="entry name" value="Metallo-B-lactamas"/>
</dbReference>
<name>A0A967B402_9MICO</name>
<dbReference type="Proteomes" id="UP000744769">
    <property type="component" value="Unassembled WGS sequence"/>
</dbReference>
<gene>
    <name evidence="4" type="ORF">G9U51_13870</name>
</gene>
<keyword evidence="1" id="KW-0269">Exonuclease</keyword>
<dbReference type="RefSeq" id="WP_166197512.1">
    <property type="nucleotide sequence ID" value="NZ_JAAOIV010000010.1"/>
</dbReference>